<gene>
    <name evidence="3" type="ORF">IAA93_08670</name>
</gene>
<evidence type="ECO:0000313" key="4">
    <source>
        <dbReference type="Proteomes" id="UP000787625"/>
    </source>
</evidence>
<reference evidence="3" key="1">
    <citation type="journal article" date="2021" name="PeerJ">
        <title>Extensive microbial diversity within the chicken gut microbiome revealed by metagenomics and culture.</title>
        <authorList>
            <person name="Gilroy R."/>
            <person name="Ravi A."/>
            <person name="Getino M."/>
            <person name="Pursley I."/>
            <person name="Horton D.L."/>
            <person name="Alikhan N.F."/>
            <person name="Baker D."/>
            <person name="Gharbi K."/>
            <person name="Hall N."/>
            <person name="Watson M."/>
            <person name="Adriaenssens E.M."/>
            <person name="Foster-Nyarko E."/>
            <person name="Jarju S."/>
            <person name="Secka A."/>
            <person name="Antonio M."/>
            <person name="Oren A."/>
            <person name="Chaudhuri R.R."/>
            <person name="La Ragione R."/>
            <person name="Hildebrand F."/>
            <person name="Pallen M.J."/>
        </authorList>
    </citation>
    <scope>NUCLEOTIDE SEQUENCE</scope>
    <source>
        <strain evidence="3">MalCec1-1739</strain>
    </source>
</reference>
<evidence type="ECO:0000259" key="2">
    <source>
        <dbReference type="Pfam" id="PF05036"/>
    </source>
</evidence>
<accession>A0A9D2UJW6</accession>
<sequence length="150" mass="16282">MRITSIIIALAVAASAQAQGILTELAKDAPGQGKVVITQSPEVAALVGSKTATTSADGKTINTVGFRIQLFAGNNSRAAKDEVYRIAALAKKKFPDYEVYTVFQSPRWLCRFGDFKTIEEADAMMRELEATGEFNEMGIIRSHIILKIGE</sequence>
<evidence type="ECO:0000256" key="1">
    <source>
        <dbReference type="SAM" id="SignalP"/>
    </source>
</evidence>
<organism evidence="3 4">
    <name type="scientific">Candidatus Avibacteroides avistercoris</name>
    <dbReference type="NCBI Taxonomy" id="2840690"/>
    <lineage>
        <taxon>Bacteria</taxon>
        <taxon>Pseudomonadati</taxon>
        <taxon>Bacteroidota</taxon>
        <taxon>Bacteroidia</taxon>
        <taxon>Bacteroidales</taxon>
        <taxon>Bacteroidaceae</taxon>
        <taxon>Bacteroidaceae incertae sedis</taxon>
        <taxon>Candidatus Avibacteroides</taxon>
    </lineage>
</organism>
<dbReference type="GO" id="GO:0042834">
    <property type="term" value="F:peptidoglycan binding"/>
    <property type="evidence" value="ECO:0007669"/>
    <property type="project" value="InterPro"/>
</dbReference>
<feature type="signal peptide" evidence="1">
    <location>
        <begin position="1"/>
        <end position="18"/>
    </location>
</feature>
<feature type="domain" description="SPOR" evidence="2">
    <location>
        <begin position="65"/>
        <end position="131"/>
    </location>
</feature>
<dbReference type="Pfam" id="PF05036">
    <property type="entry name" value="SPOR"/>
    <property type="match status" value="1"/>
</dbReference>
<protein>
    <submittedName>
        <fullName evidence="3">SPOR domain-containing protein</fullName>
    </submittedName>
</protein>
<proteinExistence type="predicted"/>
<dbReference type="EMBL" id="DWUP01000199">
    <property type="protein sequence ID" value="HJD53779.1"/>
    <property type="molecule type" value="Genomic_DNA"/>
</dbReference>
<name>A0A9D2UJW6_9BACT</name>
<keyword evidence="1" id="KW-0732">Signal</keyword>
<dbReference type="AlphaFoldDB" id="A0A9D2UJW6"/>
<evidence type="ECO:0000313" key="3">
    <source>
        <dbReference type="EMBL" id="HJD53779.1"/>
    </source>
</evidence>
<feature type="chain" id="PRO_5038426077" evidence="1">
    <location>
        <begin position="19"/>
        <end position="150"/>
    </location>
</feature>
<reference evidence="3" key="2">
    <citation type="submission" date="2021-04" db="EMBL/GenBank/DDBJ databases">
        <authorList>
            <person name="Gilroy R."/>
        </authorList>
    </citation>
    <scope>NUCLEOTIDE SEQUENCE</scope>
    <source>
        <strain evidence="3">MalCec1-1739</strain>
    </source>
</reference>
<comment type="caution">
    <text evidence="3">The sequence shown here is derived from an EMBL/GenBank/DDBJ whole genome shotgun (WGS) entry which is preliminary data.</text>
</comment>
<dbReference type="InterPro" id="IPR007730">
    <property type="entry name" value="SPOR-like_dom"/>
</dbReference>
<dbReference type="Proteomes" id="UP000787625">
    <property type="component" value="Unassembled WGS sequence"/>
</dbReference>